<proteinExistence type="predicted"/>
<protein>
    <recommendedName>
        <fullName evidence="2">DUF2726 domain-containing protein</fullName>
    </recommendedName>
</protein>
<dbReference type="AlphaFoldDB" id="A0A0G4K416"/>
<dbReference type="RefSeq" id="WP_083997852.1">
    <property type="nucleotide sequence ID" value="NZ_CVLB01000001.1"/>
</dbReference>
<keyword evidence="4" id="KW-1185">Reference proteome</keyword>
<dbReference type="OrthoDB" id="5330165at2"/>
<evidence type="ECO:0000313" key="3">
    <source>
        <dbReference type="EMBL" id="CRF31815.1"/>
    </source>
</evidence>
<keyword evidence="1" id="KW-1133">Transmembrane helix</keyword>
<feature type="transmembrane region" description="Helical" evidence="1">
    <location>
        <begin position="6"/>
        <end position="22"/>
    </location>
</feature>
<accession>A0A0G4K416</accession>
<evidence type="ECO:0000259" key="2">
    <source>
        <dbReference type="Pfam" id="PF10881"/>
    </source>
</evidence>
<dbReference type="Proteomes" id="UP000043763">
    <property type="component" value="Unassembled WGS sequence"/>
</dbReference>
<dbReference type="Pfam" id="PF10881">
    <property type="entry name" value="DUF2726"/>
    <property type="match status" value="1"/>
</dbReference>
<sequence length="208" mass="24561">MIEIAMAVSILSIIILFLIFLSKKQKDTNYKKDDNNQVNSNDKYIFNKITDQRLKYIESGNIKTKKIMNIEENKIFYSMVKILNNYNINPQVSFRAFLKGEEDTETWKTFRDFYCDFLVTYKRGSKINEPVAVIEYHGGGHFGDTENQKKKVENNDYVREKLFNKIGLKYFIIKDYEIKMKSGLIDEEKLNSFLNDINNILSNQIKQN</sequence>
<gene>
    <name evidence="3" type="ORF">BRSU_0388</name>
</gene>
<keyword evidence="1" id="KW-0812">Transmembrane</keyword>
<keyword evidence="1" id="KW-0472">Membrane</keyword>
<dbReference type="InterPro" id="IPR024402">
    <property type="entry name" value="DUF2726"/>
</dbReference>
<organism evidence="3 4">
    <name type="scientific">Brachyspira suanatina</name>
    <dbReference type="NCBI Taxonomy" id="381802"/>
    <lineage>
        <taxon>Bacteria</taxon>
        <taxon>Pseudomonadati</taxon>
        <taxon>Spirochaetota</taxon>
        <taxon>Spirochaetia</taxon>
        <taxon>Brachyspirales</taxon>
        <taxon>Brachyspiraceae</taxon>
        <taxon>Brachyspira</taxon>
    </lineage>
</organism>
<reference evidence="4" key="1">
    <citation type="submission" date="2015-04" db="EMBL/GenBank/DDBJ databases">
        <authorList>
            <person name="Mushtaq Mamoona"/>
        </authorList>
    </citation>
    <scope>NUCLEOTIDE SEQUENCE [LARGE SCALE GENOMIC DNA]</scope>
    <source>
        <strain evidence="4">AN4859/03</strain>
    </source>
</reference>
<feature type="domain" description="DUF2726" evidence="2">
    <location>
        <begin position="65"/>
        <end position="182"/>
    </location>
</feature>
<evidence type="ECO:0000256" key="1">
    <source>
        <dbReference type="SAM" id="Phobius"/>
    </source>
</evidence>
<dbReference type="EMBL" id="CVLB01000001">
    <property type="protein sequence ID" value="CRF31815.1"/>
    <property type="molecule type" value="Genomic_DNA"/>
</dbReference>
<evidence type="ECO:0000313" key="4">
    <source>
        <dbReference type="Proteomes" id="UP000043763"/>
    </source>
</evidence>
<name>A0A0G4K416_9SPIR</name>